<reference evidence="8 9" key="1">
    <citation type="journal article" date="2015" name="Genome Announc.">
        <title>Genome Sequences of Five Additional Brevibacillus laterosporus Bacteriophages.</title>
        <authorList>
            <person name="Merrill B.D."/>
            <person name="Berg J.A."/>
            <person name="Graves K.A."/>
            <person name="Ward A.T."/>
            <person name="Hilton J.A."/>
            <person name="Wake B.N."/>
            <person name="Grose J.H."/>
            <person name="Breakwell D.P."/>
            <person name="Burnett S.H."/>
        </authorList>
    </citation>
    <scope>NUCLEOTIDE SEQUENCE [LARGE SCALE GENOMIC DNA]</scope>
</reference>
<dbReference type="GO" id="GO:0001897">
    <property type="term" value="P:symbiont-mediated cytolysis of host cell"/>
    <property type="evidence" value="ECO:0007669"/>
    <property type="project" value="UniProtKB-ARBA"/>
</dbReference>
<accession>A0A0K2CN38</accession>
<dbReference type="EC" id="3.5.1.28" evidence="2"/>
<dbReference type="InterPro" id="IPR002502">
    <property type="entry name" value="Amidase_domain"/>
</dbReference>
<evidence type="ECO:0000256" key="6">
    <source>
        <dbReference type="ARBA" id="ARBA00023316"/>
    </source>
</evidence>
<dbReference type="CDD" id="cd06583">
    <property type="entry name" value="PGRP"/>
    <property type="match status" value="1"/>
</dbReference>
<dbReference type="KEGG" id="vg:26626004"/>
<evidence type="ECO:0000256" key="2">
    <source>
        <dbReference type="ARBA" id="ARBA00011901"/>
    </source>
</evidence>
<dbReference type="OrthoDB" id="5458at10239"/>
<evidence type="ECO:0000256" key="1">
    <source>
        <dbReference type="ARBA" id="ARBA00001561"/>
    </source>
</evidence>
<evidence type="ECO:0000256" key="5">
    <source>
        <dbReference type="ARBA" id="ARBA00022801"/>
    </source>
</evidence>
<dbReference type="GO" id="GO:0042742">
    <property type="term" value="P:defense response to bacterium"/>
    <property type="evidence" value="ECO:0007669"/>
    <property type="project" value="UniProtKB-KW"/>
</dbReference>
<dbReference type="PANTHER" id="PTHR30417:SF1">
    <property type="entry name" value="N-ACETYLMURAMOYL-L-ALANINE AMIDASE AMID"/>
    <property type="match status" value="1"/>
</dbReference>
<evidence type="ECO:0000259" key="7">
    <source>
        <dbReference type="SMART" id="SM00644"/>
    </source>
</evidence>
<dbReference type="InterPro" id="IPR051206">
    <property type="entry name" value="NAMLAA_amidase_2"/>
</dbReference>
<keyword evidence="6" id="KW-0961">Cell wall biogenesis/degradation</keyword>
<dbReference type="RefSeq" id="YP_009199117.1">
    <property type="nucleotide sequence ID" value="NC_028805.1"/>
</dbReference>
<dbReference type="GO" id="GO:0071555">
    <property type="term" value="P:cell wall organization"/>
    <property type="evidence" value="ECO:0007669"/>
    <property type="project" value="UniProtKB-KW"/>
</dbReference>
<evidence type="ECO:0000256" key="3">
    <source>
        <dbReference type="ARBA" id="ARBA00022529"/>
    </source>
</evidence>
<evidence type="ECO:0000313" key="9">
    <source>
        <dbReference type="Proteomes" id="UP000208104"/>
    </source>
</evidence>
<dbReference type="GO" id="GO:0008745">
    <property type="term" value="F:N-acetylmuramoyl-L-alanine amidase activity"/>
    <property type="evidence" value="ECO:0007669"/>
    <property type="project" value="UniProtKB-EC"/>
</dbReference>
<sequence length="260" mass="29367">MSFKMKYPIEKKYLPNKSKRRSGILIPKVGFIVAHDTGNDGSTALGNINWYTNTAYQQDPSAHTFIDDQHIVECIPATTGAPEKAWHVLYEKTIDNELFGDDANDIAIGVELCYSYKKGSINNAEAYKRYVWYMAYLCYKFGLDPATKITGHFILDPERKTDPQNALTKYGKNFDILVKDVVAEYKACTAGETPKSKVLEDDSSMKLNDWAFDMLVEALTEFKSEGYFTDDAWIAKAKNKTLTASELAFLNTIMLKKAVK</sequence>
<evidence type="ECO:0000256" key="4">
    <source>
        <dbReference type="ARBA" id="ARBA00022638"/>
    </source>
</evidence>
<gene>
    <name evidence="8" type="ORF">JENST_56</name>
</gene>
<organism evidence="8 9">
    <name type="scientific">Brevibacillus phage Jenst</name>
    <dbReference type="NCBI Taxonomy" id="1691954"/>
    <lineage>
        <taxon>Viruses</taxon>
        <taxon>Duplodnaviria</taxon>
        <taxon>Heunggongvirae</taxon>
        <taxon>Uroviricota</taxon>
        <taxon>Caudoviricetes</taxon>
        <taxon>Jenstvirus</taxon>
        <taxon>Jenstvirus jenst</taxon>
    </lineage>
</organism>
<keyword evidence="4" id="KW-0081">Bacteriolytic enzyme</keyword>
<keyword evidence="5" id="KW-0378">Hydrolase</keyword>
<dbReference type="Pfam" id="PF01510">
    <property type="entry name" value="Amidase_2"/>
    <property type="match status" value="1"/>
</dbReference>
<dbReference type="GO" id="GO:0009254">
    <property type="term" value="P:peptidoglycan turnover"/>
    <property type="evidence" value="ECO:0007669"/>
    <property type="project" value="TreeGrafter"/>
</dbReference>
<dbReference type="PANTHER" id="PTHR30417">
    <property type="entry name" value="N-ACETYLMURAMOYL-L-ALANINE AMIDASE AMID"/>
    <property type="match status" value="1"/>
</dbReference>
<dbReference type="Proteomes" id="UP000208104">
    <property type="component" value="Segment"/>
</dbReference>
<dbReference type="SMART" id="SM00644">
    <property type="entry name" value="Ami_2"/>
    <property type="match status" value="1"/>
</dbReference>
<keyword evidence="3" id="KW-0929">Antimicrobial</keyword>
<evidence type="ECO:0000313" key="8">
    <source>
        <dbReference type="EMBL" id="ALA07186.1"/>
    </source>
</evidence>
<dbReference type="InterPro" id="IPR036505">
    <property type="entry name" value="Amidase/PGRP_sf"/>
</dbReference>
<feature type="domain" description="N-acetylmuramoyl-L-alanine amidase" evidence="7">
    <location>
        <begin position="18"/>
        <end position="164"/>
    </location>
</feature>
<keyword evidence="9" id="KW-1185">Reference proteome</keyword>
<dbReference type="SUPFAM" id="SSF55846">
    <property type="entry name" value="N-acetylmuramoyl-L-alanine amidase-like"/>
    <property type="match status" value="1"/>
</dbReference>
<dbReference type="Gene3D" id="3.40.80.10">
    <property type="entry name" value="Peptidoglycan recognition protein-like"/>
    <property type="match status" value="1"/>
</dbReference>
<proteinExistence type="predicted"/>
<dbReference type="GeneID" id="26626004"/>
<dbReference type="EMBL" id="KT151955">
    <property type="protein sequence ID" value="ALA07186.1"/>
    <property type="molecule type" value="Genomic_DNA"/>
</dbReference>
<dbReference type="GO" id="GO:0009253">
    <property type="term" value="P:peptidoglycan catabolic process"/>
    <property type="evidence" value="ECO:0007669"/>
    <property type="project" value="InterPro"/>
</dbReference>
<comment type="catalytic activity">
    <reaction evidence="1">
        <text>Hydrolyzes the link between N-acetylmuramoyl residues and L-amino acid residues in certain cell-wall glycopeptides.</text>
        <dbReference type="EC" id="3.5.1.28"/>
    </reaction>
</comment>
<protein>
    <recommendedName>
        <fullName evidence="2">N-acetylmuramoyl-L-alanine amidase</fullName>
        <ecNumber evidence="2">3.5.1.28</ecNumber>
    </recommendedName>
</protein>
<name>A0A0K2CN38_9CAUD</name>